<dbReference type="HAMAP" id="MF_00332">
    <property type="entry name" value="DnaK"/>
    <property type="match status" value="1"/>
</dbReference>
<dbReference type="PRINTS" id="PR00301">
    <property type="entry name" value="HEATSHOCK70"/>
</dbReference>
<dbReference type="InterPro" id="IPR029048">
    <property type="entry name" value="HSP70_C_sf"/>
</dbReference>
<name>A0ABX0PZS2_9GAMM</name>
<dbReference type="NCBIfam" id="NF001413">
    <property type="entry name" value="PRK00290.1"/>
    <property type="match status" value="1"/>
</dbReference>
<keyword evidence="11" id="KW-1185">Reference proteome</keyword>
<dbReference type="EMBL" id="JAAQTO010000057">
    <property type="protein sequence ID" value="NIC07752.1"/>
    <property type="molecule type" value="Genomic_DNA"/>
</dbReference>
<dbReference type="PROSITE" id="PS01036">
    <property type="entry name" value="HSP70_3"/>
    <property type="match status" value="1"/>
</dbReference>
<dbReference type="InterPro" id="IPR029047">
    <property type="entry name" value="HSP70_peptide-bd_sf"/>
</dbReference>
<keyword evidence="7" id="KW-0143">Chaperone</keyword>
<feature type="compositionally biased region" description="Acidic residues" evidence="9">
    <location>
        <begin position="627"/>
        <end position="637"/>
    </location>
</feature>
<dbReference type="InterPro" id="IPR013126">
    <property type="entry name" value="Hsp_70_fam"/>
</dbReference>
<feature type="modified residue" description="Phosphothreonine; by autocatalysis" evidence="7">
    <location>
        <position position="199"/>
    </location>
</feature>
<evidence type="ECO:0000256" key="9">
    <source>
        <dbReference type="SAM" id="MobiDB-lite"/>
    </source>
</evidence>
<evidence type="ECO:0000313" key="11">
    <source>
        <dbReference type="Proteomes" id="UP001318321"/>
    </source>
</evidence>
<evidence type="ECO:0000256" key="7">
    <source>
        <dbReference type="HAMAP-Rule" id="MF_00332"/>
    </source>
</evidence>
<dbReference type="Gene3D" id="1.20.1270.10">
    <property type="match status" value="1"/>
</dbReference>
<dbReference type="PANTHER" id="PTHR19375">
    <property type="entry name" value="HEAT SHOCK PROTEIN 70KDA"/>
    <property type="match status" value="1"/>
</dbReference>
<organism evidence="10 11">
    <name type="scientific">Billgrantia bachuensis</name>
    <dbReference type="NCBI Taxonomy" id="2717286"/>
    <lineage>
        <taxon>Bacteria</taxon>
        <taxon>Pseudomonadati</taxon>
        <taxon>Pseudomonadota</taxon>
        <taxon>Gammaproteobacteria</taxon>
        <taxon>Oceanospirillales</taxon>
        <taxon>Halomonadaceae</taxon>
        <taxon>Billgrantia</taxon>
    </lineage>
</organism>
<dbReference type="PROSITE" id="PS00297">
    <property type="entry name" value="HSP70_1"/>
    <property type="match status" value="1"/>
</dbReference>
<comment type="induction">
    <text evidence="7">By stress conditions e.g. heat shock.</text>
</comment>
<dbReference type="SUPFAM" id="SSF53067">
    <property type="entry name" value="Actin-like ATPase domain"/>
    <property type="match status" value="2"/>
</dbReference>
<reference evidence="10 11" key="1">
    <citation type="submission" date="2020-03" db="EMBL/GenBank/DDBJ databases">
        <title>Identification of Halomonas strains.</title>
        <authorList>
            <person name="Xiao Z."/>
            <person name="Dong F."/>
            <person name="Wang Z."/>
            <person name="Zhao J.-Y."/>
        </authorList>
    </citation>
    <scope>NUCLEOTIDE SEQUENCE [LARGE SCALE GENOMIC DNA]</scope>
    <source>
        <strain evidence="10 11">DX6</strain>
    </source>
</reference>
<dbReference type="SUPFAM" id="SSF100920">
    <property type="entry name" value="Heat shock protein 70kD (HSP70), peptide-binding domain"/>
    <property type="match status" value="1"/>
</dbReference>
<dbReference type="InterPro" id="IPR043129">
    <property type="entry name" value="ATPase_NBD"/>
</dbReference>
<keyword evidence="3 7" id="KW-0597">Phosphoprotein</keyword>
<dbReference type="Gene3D" id="3.90.640.10">
    <property type="entry name" value="Actin, Chain A, domain 4"/>
    <property type="match status" value="1"/>
</dbReference>
<dbReference type="Proteomes" id="UP001318321">
    <property type="component" value="Unassembled WGS sequence"/>
</dbReference>
<evidence type="ECO:0000256" key="3">
    <source>
        <dbReference type="ARBA" id="ARBA00022553"/>
    </source>
</evidence>
<comment type="similarity">
    <text evidence="1 7 8">Belongs to the heat shock protein 70 family.</text>
</comment>
<dbReference type="Pfam" id="PF00012">
    <property type="entry name" value="HSP70"/>
    <property type="match status" value="1"/>
</dbReference>
<dbReference type="CDD" id="cd10234">
    <property type="entry name" value="ASKHA_NBD_HSP70_DnaK-like"/>
    <property type="match status" value="1"/>
</dbReference>
<dbReference type="InterPro" id="IPR018181">
    <property type="entry name" value="Heat_shock_70_CS"/>
</dbReference>
<dbReference type="SUPFAM" id="SSF100934">
    <property type="entry name" value="Heat shock protein 70kD (HSP70), C-terminal subdomain"/>
    <property type="match status" value="1"/>
</dbReference>
<dbReference type="RefSeq" id="WP_167119392.1">
    <property type="nucleotide sequence ID" value="NZ_JAAQTO010000057.1"/>
</dbReference>
<evidence type="ECO:0000256" key="6">
    <source>
        <dbReference type="ARBA" id="ARBA00023016"/>
    </source>
</evidence>
<gene>
    <name evidence="7 10" type="primary">dnaK</name>
    <name evidence="10" type="ORF">HBJ55_20215</name>
</gene>
<dbReference type="NCBIfam" id="NF003520">
    <property type="entry name" value="PRK05183.1"/>
    <property type="match status" value="1"/>
</dbReference>
<proteinExistence type="evidence at transcript level"/>
<accession>A0ABX0PZS2</accession>
<protein>
    <recommendedName>
        <fullName evidence="2 7">Chaperone protein DnaK</fullName>
    </recommendedName>
    <alternativeName>
        <fullName evidence="7">HSP70</fullName>
    </alternativeName>
    <alternativeName>
        <fullName evidence="7">Heat shock 70 kDa protein</fullName>
    </alternativeName>
    <alternativeName>
        <fullName evidence="7">Heat shock protein 70</fullName>
    </alternativeName>
</protein>
<comment type="caution">
    <text evidence="10">The sequence shown here is derived from an EMBL/GenBank/DDBJ whole genome shotgun (WGS) entry which is preliminary data.</text>
</comment>
<evidence type="ECO:0000256" key="1">
    <source>
        <dbReference type="ARBA" id="ARBA00007381"/>
    </source>
</evidence>
<sequence>MGRIIGIDLGTTNSCVAVLDGDSAKVIENAEGARTTPSIIAYTDDGEILVGQSAKRQAVTNPQNTLYAIKRLIGRRFKDDVVQKDIKMVPYGIVEADNGDAWVEVKGKKLAPPQVSAEVLKKMKKTAEDYLGETVTEAVITVPAYFNDSQRQATKDAGRIAGLEVKRIINEPTAAALAYGMDKSRGDKTIAVYDLGGGTFDISIIEVADVDGETQFEVLATNGDTFLGGEDFDMALINYLVDQFKADSGIDLSGDNLAMQRLKEAAEKAKIELSSAQQTDVNLPYITADNTGPKHLNVKVTRAKLESLVEDLVQRSMGPCKTALADAGLSASEIDDVILVGGQTRMPLVQKKVADFFGKEARKDVNPDEAVAVGAAIQGGVLGGDVKDVLLLDVTPLTLGIETLGGVMTPLIEKNTTIPTKKTQTFSTADDNQTAVTIHVLQGERKQAGGNKSLGRFDLADIPPAPRGVPQIEVAFDLDANGILNVSAKDKATGKEQSIVIKASSGLTDEEIEQMVRDAEAHADEDKKFEELVALRNQADGMVHAARKTVQEAGEHATDEEKQAIETAASELEEALKGDDKDDIQAKLDKLTEASGNLAQKMYAAQAEAAQQGGGESQEAGGKPEEDVVDAEYEEVNDDQKKQ</sequence>
<keyword evidence="4 7" id="KW-0547">Nucleotide-binding</keyword>
<keyword evidence="6 7" id="KW-0346">Stress response</keyword>
<feature type="region of interest" description="Disordered" evidence="9">
    <location>
        <begin position="603"/>
        <end position="643"/>
    </location>
</feature>
<evidence type="ECO:0000313" key="10">
    <source>
        <dbReference type="EMBL" id="NIC07752.1"/>
    </source>
</evidence>
<dbReference type="Gene3D" id="2.60.34.10">
    <property type="entry name" value="Substrate Binding Domain Of DNAk, Chain A, domain 1"/>
    <property type="match status" value="1"/>
</dbReference>
<dbReference type="InterPro" id="IPR012725">
    <property type="entry name" value="Chaperone_DnaK"/>
</dbReference>
<keyword evidence="5 7" id="KW-0067">ATP-binding</keyword>
<dbReference type="Gene3D" id="3.30.420.40">
    <property type="match status" value="2"/>
</dbReference>
<dbReference type="PROSITE" id="PS00329">
    <property type="entry name" value="HSP70_2"/>
    <property type="match status" value="1"/>
</dbReference>
<dbReference type="NCBIfam" id="TIGR02350">
    <property type="entry name" value="prok_dnaK"/>
    <property type="match status" value="1"/>
</dbReference>
<evidence type="ECO:0000256" key="5">
    <source>
        <dbReference type="ARBA" id="ARBA00022840"/>
    </source>
</evidence>
<comment type="function">
    <text evidence="7">Acts as a chaperone.</text>
</comment>
<feature type="compositionally biased region" description="Low complexity" evidence="9">
    <location>
        <begin position="604"/>
        <end position="621"/>
    </location>
</feature>
<evidence type="ECO:0000256" key="8">
    <source>
        <dbReference type="RuleBase" id="RU003322"/>
    </source>
</evidence>
<evidence type="ECO:0000256" key="4">
    <source>
        <dbReference type="ARBA" id="ARBA00022741"/>
    </source>
</evidence>
<evidence type="ECO:0000256" key="2">
    <source>
        <dbReference type="ARBA" id="ARBA00014415"/>
    </source>
</evidence>